<sequence length="336" mass="35690">MRGSWHAAGDRSEASERAQDRRRTTCAYALGRSGAAGTSGIVRGHPCPRDDPDFCSRGWTGLPGEGVVGRSACSACSNDRGPEPRLRSGCIPASSSGLDGPSDDVAAPNLRGCVCAILEGEFMTAIHRLAMAPLTSKSARRWRSVDLLEASRRVVSGVIGVGAALPLTRFAGALGFPVVEWRWESLAIRSNQAFECLLNPVQVRDVLADPAWSMSCPPALSVVGFIGVAPLRESRAELAGLRSMGRTVALTPGRSAIPPLTLADFDLQGTAVVSVEDEVVILVGGDPGVRKGTEMSIVWQRFYEEQLFDWAMRTDSLPALSALPHPMHQGNSGSSI</sequence>
<feature type="region of interest" description="Disordered" evidence="1">
    <location>
        <begin position="1"/>
        <end position="20"/>
    </location>
</feature>
<dbReference type="AlphaFoldDB" id="C8X8I3"/>
<dbReference type="Proteomes" id="UP000002218">
    <property type="component" value="Chromosome"/>
</dbReference>
<keyword evidence="3" id="KW-1185">Reference proteome</keyword>
<dbReference type="eggNOG" id="ENOG502ZW4D">
    <property type="taxonomic scope" value="Bacteria"/>
</dbReference>
<organism evidence="2 3">
    <name type="scientific">Nakamurella multipartita (strain ATCC 700099 / DSM 44233 / CIP 104796 / JCM 9543 / NBRC 105858 / Y-104)</name>
    <name type="common">Microsphaera multipartita</name>
    <dbReference type="NCBI Taxonomy" id="479431"/>
    <lineage>
        <taxon>Bacteria</taxon>
        <taxon>Bacillati</taxon>
        <taxon>Actinomycetota</taxon>
        <taxon>Actinomycetes</taxon>
        <taxon>Nakamurellales</taxon>
        <taxon>Nakamurellaceae</taxon>
        <taxon>Nakamurella</taxon>
    </lineage>
</organism>
<name>C8X8I3_NAKMY</name>
<reference evidence="2 3" key="2">
    <citation type="journal article" date="2010" name="Stand. Genomic Sci.">
        <title>Complete genome sequence of Nakamurella multipartita type strain (Y-104).</title>
        <authorList>
            <person name="Tice H."/>
            <person name="Mayilraj S."/>
            <person name="Sims D."/>
            <person name="Lapidus A."/>
            <person name="Nolan M."/>
            <person name="Lucas S."/>
            <person name="Glavina Del Rio T."/>
            <person name="Copeland A."/>
            <person name="Cheng J.F."/>
            <person name="Meincke L."/>
            <person name="Bruce D."/>
            <person name="Goodwin L."/>
            <person name="Pitluck S."/>
            <person name="Ivanova N."/>
            <person name="Mavromatis K."/>
            <person name="Ovchinnikova G."/>
            <person name="Pati A."/>
            <person name="Chen A."/>
            <person name="Palaniappan K."/>
            <person name="Land M."/>
            <person name="Hauser L."/>
            <person name="Chang Y.J."/>
            <person name="Jeffries C.D."/>
            <person name="Detter J.C."/>
            <person name="Brettin T."/>
            <person name="Rohde M."/>
            <person name="Goker M."/>
            <person name="Bristow J."/>
            <person name="Eisen J.A."/>
            <person name="Markowitz V."/>
            <person name="Hugenholtz P."/>
            <person name="Kyrpides N.C."/>
            <person name="Klenk H.P."/>
            <person name="Chen F."/>
        </authorList>
    </citation>
    <scope>NUCLEOTIDE SEQUENCE [LARGE SCALE GENOMIC DNA]</scope>
    <source>
        <strain evidence="3">ATCC 700099 / DSM 44233 / CIP 104796 / JCM 9543 / NBRC 105858 / Y-104</strain>
    </source>
</reference>
<dbReference type="EMBL" id="CP001737">
    <property type="protein sequence ID" value="ACV79038.1"/>
    <property type="molecule type" value="Genomic_DNA"/>
</dbReference>
<feature type="compositionally biased region" description="Basic and acidic residues" evidence="1">
    <location>
        <begin position="8"/>
        <end position="20"/>
    </location>
</feature>
<proteinExistence type="predicted"/>
<dbReference type="STRING" id="479431.Namu_2692"/>
<gene>
    <name evidence="2" type="ordered locus">Namu_2692</name>
</gene>
<accession>C8X8I3</accession>
<evidence type="ECO:0000256" key="1">
    <source>
        <dbReference type="SAM" id="MobiDB-lite"/>
    </source>
</evidence>
<evidence type="ECO:0000313" key="2">
    <source>
        <dbReference type="EMBL" id="ACV79038.1"/>
    </source>
</evidence>
<dbReference type="HOGENOM" id="CLU_825916_0_0_11"/>
<dbReference type="InParanoid" id="C8X8I3"/>
<evidence type="ECO:0000313" key="3">
    <source>
        <dbReference type="Proteomes" id="UP000002218"/>
    </source>
</evidence>
<dbReference type="KEGG" id="nml:Namu_2692"/>
<reference evidence="3" key="1">
    <citation type="submission" date="2009-09" db="EMBL/GenBank/DDBJ databases">
        <title>The complete genome of Nakamurella multipartita DSM 44233.</title>
        <authorList>
            <consortium name="US DOE Joint Genome Institute (JGI-PGF)"/>
            <person name="Lucas S."/>
            <person name="Copeland A."/>
            <person name="Lapidus A."/>
            <person name="Glavina del Rio T."/>
            <person name="Dalin E."/>
            <person name="Tice H."/>
            <person name="Bruce D."/>
            <person name="Goodwin L."/>
            <person name="Pitluck S."/>
            <person name="Kyrpides N."/>
            <person name="Mavromatis K."/>
            <person name="Ivanova N."/>
            <person name="Ovchinnikova G."/>
            <person name="Sims D."/>
            <person name="Meincke L."/>
            <person name="Brettin T."/>
            <person name="Detter J.C."/>
            <person name="Han C."/>
            <person name="Larimer F."/>
            <person name="Land M."/>
            <person name="Hauser L."/>
            <person name="Markowitz V."/>
            <person name="Cheng J.-F."/>
            <person name="Hugenholtz P."/>
            <person name="Woyke T."/>
            <person name="Wu D."/>
            <person name="Klenk H.-P."/>
            <person name="Eisen J.A."/>
        </authorList>
    </citation>
    <scope>NUCLEOTIDE SEQUENCE [LARGE SCALE GENOMIC DNA]</scope>
    <source>
        <strain evidence="3">ATCC 700099 / DSM 44233 / CIP 104796 / JCM 9543 / NBRC 105858 / Y-104</strain>
    </source>
</reference>
<protein>
    <submittedName>
        <fullName evidence="2">Uncharacterized protein</fullName>
    </submittedName>
</protein>